<evidence type="ECO:0000313" key="11">
    <source>
        <dbReference type="Proteomes" id="UP001187066"/>
    </source>
</evidence>
<reference evidence="9 10" key="1">
    <citation type="submission" date="2018-10" db="EMBL/GenBank/DDBJ databases">
        <title>Transmission dynamics of multidrug resistant bacteria on intensive care unit surfaces.</title>
        <authorList>
            <person name="D'Souza A.W."/>
            <person name="Potter R.F."/>
            <person name="Wallace M."/>
            <person name="Shupe A."/>
            <person name="Patel S."/>
            <person name="Sun S."/>
            <person name="Gul D."/>
            <person name="Kwon J.H."/>
            <person name="Andleeb S."/>
            <person name="Burnham C.-A.D."/>
            <person name="Dantas G."/>
        </authorList>
    </citation>
    <scope>NUCLEOTIDE SEQUENCE [LARGE SCALE GENOMIC DNA]</scope>
    <source>
        <strain evidence="9 10">AS_373</strain>
    </source>
</reference>
<feature type="transmembrane region" description="Helical" evidence="6">
    <location>
        <begin position="100"/>
        <end position="117"/>
    </location>
</feature>
<keyword evidence="6" id="KW-0812">Transmembrane</keyword>
<dbReference type="GO" id="GO:0005886">
    <property type="term" value="C:plasma membrane"/>
    <property type="evidence" value="ECO:0007669"/>
    <property type="project" value="TreeGrafter"/>
</dbReference>
<gene>
    <name evidence="9" type="ORF">EGT71_16590</name>
    <name evidence="8" type="ORF">R4P48_07855</name>
</gene>
<accession>A0A427UUR3</accession>
<evidence type="ECO:0000256" key="6">
    <source>
        <dbReference type="SAM" id="Phobius"/>
    </source>
</evidence>
<dbReference type="RefSeq" id="WP_125294319.1">
    <property type="nucleotide sequence ID" value="NZ_JAPTZM010000002.1"/>
</dbReference>
<dbReference type="Proteomes" id="UP000275331">
    <property type="component" value="Unassembled WGS sequence"/>
</dbReference>
<keyword evidence="4" id="KW-0342">GTP-binding</keyword>
<keyword evidence="6" id="KW-0472">Membrane</keyword>
<dbReference type="PROSITE" id="PS50887">
    <property type="entry name" value="GGDEF"/>
    <property type="match status" value="1"/>
</dbReference>
<keyword evidence="8" id="KW-0548">Nucleotidyltransferase</keyword>
<keyword evidence="6" id="KW-1133">Transmembrane helix</keyword>
<keyword evidence="4" id="KW-0547">Nucleotide-binding</keyword>
<keyword evidence="8" id="KW-0808">Transferase</keyword>
<evidence type="ECO:0000313" key="10">
    <source>
        <dbReference type="Proteomes" id="UP000275331"/>
    </source>
</evidence>
<dbReference type="GO" id="GO:0005525">
    <property type="term" value="F:GTP binding"/>
    <property type="evidence" value="ECO:0007669"/>
    <property type="project" value="UniProtKB-KW"/>
</dbReference>
<evidence type="ECO:0000259" key="7">
    <source>
        <dbReference type="PROSITE" id="PS50887"/>
    </source>
</evidence>
<comment type="caution">
    <text evidence="9">The sequence shown here is derived from an EMBL/GenBank/DDBJ whole genome shotgun (WGS) entry which is preliminary data.</text>
</comment>
<reference evidence="8 11" key="2">
    <citation type="submission" date="2023-10" db="EMBL/GenBank/DDBJ databases">
        <authorList>
            <person name="Dale J."/>
        </authorList>
    </citation>
    <scope>NUCLEOTIDE SEQUENCE [LARGE SCALE GENOMIC DNA]</scope>
    <source>
        <strain evidence="8 11">2023EL-00970</strain>
    </source>
</reference>
<dbReference type="GO" id="GO:0052621">
    <property type="term" value="F:diguanylate cyclase activity"/>
    <property type="evidence" value="ECO:0007669"/>
    <property type="project" value="UniProtKB-EC"/>
</dbReference>
<dbReference type="FunFam" id="3.30.70.270:FF:000001">
    <property type="entry name" value="Diguanylate cyclase domain protein"/>
    <property type="match status" value="1"/>
</dbReference>
<evidence type="ECO:0000256" key="2">
    <source>
        <dbReference type="ARBA" id="ARBA00004665"/>
    </source>
</evidence>
<feature type="transmembrane region" description="Helical" evidence="6">
    <location>
        <begin position="146"/>
        <end position="163"/>
    </location>
</feature>
<organism evidence="9 10">
    <name type="scientific">Atlantibacter subterraneus</name>
    <dbReference type="NCBI Taxonomy" id="255519"/>
    <lineage>
        <taxon>Bacteria</taxon>
        <taxon>Pseudomonadati</taxon>
        <taxon>Pseudomonadota</taxon>
        <taxon>Gammaproteobacteria</taxon>
        <taxon>Enterobacterales</taxon>
        <taxon>Enterobacteriaceae</taxon>
        <taxon>Atlantibacter</taxon>
    </lineage>
</organism>
<dbReference type="SUPFAM" id="SSF55073">
    <property type="entry name" value="Nucleotide cyclase"/>
    <property type="match status" value="1"/>
</dbReference>
<dbReference type="GO" id="GO:1902201">
    <property type="term" value="P:negative regulation of bacterial-type flagellum-dependent cell motility"/>
    <property type="evidence" value="ECO:0007669"/>
    <property type="project" value="TreeGrafter"/>
</dbReference>
<evidence type="ECO:0000256" key="5">
    <source>
        <dbReference type="ARBA" id="ARBA00034247"/>
    </source>
</evidence>
<dbReference type="Proteomes" id="UP001187066">
    <property type="component" value="Unassembled WGS sequence"/>
</dbReference>
<dbReference type="EMBL" id="JAWLOF010000004">
    <property type="protein sequence ID" value="MDV7022597.1"/>
    <property type="molecule type" value="Genomic_DNA"/>
</dbReference>
<dbReference type="PANTHER" id="PTHR45138">
    <property type="entry name" value="REGULATORY COMPONENTS OF SENSORY TRANSDUCTION SYSTEM"/>
    <property type="match status" value="1"/>
</dbReference>
<comment type="cofactor">
    <cofactor evidence="1">
        <name>Mg(2+)</name>
        <dbReference type="ChEBI" id="CHEBI:18420"/>
    </cofactor>
</comment>
<comment type="pathway">
    <text evidence="2">Purine metabolism; 3',5'-cyclic di-GMP biosynthesis.</text>
</comment>
<dbReference type="InterPro" id="IPR029787">
    <property type="entry name" value="Nucleotide_cyclase"/>
</dbReference>
<sequence>MTSQTWRSLLQEKYQLSLRLFLFLNALSALFSMLSPLFRVKMITVPLVSILTLSIGLLIWRWVSQARTISLNLISLLFGLLWAWHIYLKQPHIPQHESSYLIIALMSVLFVGALAFINNLKAFICHCLPVILTVLWLDQGQHTIRMLYAVALPMVGIVIQHLIQKRNDAFAQGLMFKLMEEKKTLTDLSMVDPLTGLYNRRGFQNRLENLFALGSERNVVVVLDIDHFKAYNDHYGHMMGDQALARVSAAIRDAVRSRDIVARFGGEEFLVLLTNTDLEMARKTAERIRQRVFDLRIPHRFNAEVATNVTISIGLAPMHERNFNDAFKLADKALYKAKHLGRNHILTSEEMETEQ</sequence>
<dbReference type="OrthoDB" id="9812260at2"/>
<comment type="catalytic activity">
    <reaction evidence="5">
        <text>2 GTP = 3',3'-c-di-GMP + 2 diphosphate</text>
        <dbReference type="Rhea" id="RHEA:24898"/>
        <dbReference type="ChEBI" id="CHEBI:33019"/>
        <dbReference type="ChEBI" id="CHEBI:37565"/>
        <dbReference type="ChEBI" id="CHEBI:58805"/>
        <dbReference type="EC" id="2.7.7.65"/>
    </reaction>
</comment>
<dbReference type="AlphaFoldDB" id="A0A427UUR3"/>
<evidence type="ECO:0000256" key="3">
    <source>
        <dbReference type="ARBA" id="ARBA00012528"/>
    </source>
</evidence>
<feature type="transmembrane region" description="Helical" evidence="6">
    <location>
        <begin position="45"/>
        <end position="63"/>
    </location>
</feature>
<dbReference type="Gene3D" id="3.30.70.270">
    <property type="match status" value="1"/>
</dbReference>
<dbReference type="InterPro" id="IPR050469">
    <property type="entry name" value="Diguanylate_Cyclase"/>
</dbReference>
<dbReference type="GO" id="GO:0043709">
    <property type="term" value="P:cell adhesion involved in single-species biofilm formation"/>
    <property type="evidence" value="ECO:0007669"/>
    <property type="project" value="TreeGrafter"/>
</dbReference>
<name>A0A427UUR3_9ENTR</name>
<feature type="transmembrane region" description="Helical" evidence="6">
    <location>
        <begin position="20"/>
        <end position="38"/>
    </location>
</feature>
<dbReference type="SMART" id="SM00267">
    <property type="entry name" value="GGDEF"/>
    <property type="match status" value="1"/>
</dbReference>
<evidence type="ECO:0000313" key="8">
    <source>
        <dbReference type="EMBL" id="MDV7022597.1"/>
    </source>
</evidence>
<dbReference type="CDD" id="cd01949">
    <property type="entry name" value="GGDEF"/>
    <property type="match status" value="1"/>
</dbReference>
<feature type="transmembrane region" description="Helical" evidence="6">
    <location>
        <begin position="69"/>
        <end position="88"/>
    </location>
</feature>
<dbReference type="InterPro" id="IPR000160">
    <property type="entry name" value="GGDEF_dom"/>
</dbReference>
<dbReference type="NCBIfam" id="TIGR00254">
    <property type="entry name" value="GGDEF"/>
    <property type="match status" value="1"/>
</dbReference>
<proteinExistence type="predicted"/>
<feature type="domain" description="GGDEF" evidence="7">
    <location>
        <begin position="216"/>
        <end position="350"/>
    </location>
</feature>
<dbReference type="Pfam" id="PF00990">
    <property type="entry name" value="GGDEF"/>
    <property type="match status" value="1"/>
</dbReference>
<dbReference type="InterPro" id="IPR043128">
    <property type="entry name" value="Rev_trsase/Diguanyl_cyclase"/>
</dbReference>
<dbReference type="EC" id="2.7.7.65" evidence="3"/>
<evidence type="ECO:0000256" key="1">
    <source>
        <dbReference type="ARBA" id="ARBA00001946"/>
    </source>
</evidence>
<evidence type="ECO:0000313" key="9">
    <source>
        <dbReference type="EMBL" id="RSE24200.1"/>
    </source>
</evidence>
<keyword evidence="11" id="KW-1185">Reference proteome</keyword>
<evidence type="ECO:0000256" key="4">
    <source>
        <dbReference type="ARBA" id="ARBA00023134"/>
    </source>
</evidence>
<dbReference type="PANTHER" id="PTHR45138:SF9">
    <property type="entry name" value="DIGUANYLATE CYCLASE DGCM-RELATED"/>
    <property type="match status" value="1"/>
</dbReference>
<dbReference type="EMBL" id="RHXB01000011">
    <property type="protein sequence ID" value="RSE24200.1"/>
    <property type="molecule type" value="Genomic_DNA"/>
</dbReference>
<protein>
    <recommendedName>
        <fullName evidence="3">diguanylate cyclase</fullName>
        <ecNumber evidence="3">2.7.7.65</ecNumber>
    </recommendedName>
</protein>